<protein>
    <submittedName>
        <fullName evidence="1">Uncharacterized protein</fullName>
    </submittedName>
</protein>
<sequence length="82" mass="9388">MKRFVIPILKEIAIGLLDAKKDEPAFSIKCLKCGCIRELEYRFSKRSGDIEVFNDEDILNAEENIISIRCNKCGNNLDSSEY</sequence>
<reference evidence="1 2" key="1">
    <citation type="submission" date="2015-07" db="EMBL/GenBank/DDBJ databases">
        <title>Genome sequencing project for genomic taxonomy and phylogenomics of Bacillus-like bacteria.</title>
        <authorList>
            <person name="Liu B."/>
            <person name="Wang J."/>
            <person name="Zhu Y."/>
            <person name="Liu G."/>
            <person name="Chen Q."/>
            <person name="Chen Z."/>
            <person name="Che J."/>
            <person name="Ge C."/>
            <person name="Shi H."/>
            <person name="Pan Z."/>
            <person name="Liu X."/>
        </authorList>
    </citation>
    <scope>NUCLEOTIDE SEQUENCE [LARGE SCALE GENOMIC DNA]</scope>
    <source>
        <strain evidence="1 2">DSM 54</strain>
    </source>
</reference>
<comment type="caution">
    <text evidence="1">The sequence shown here is derived from an EMBL/GenBank/DDBJ whole genome shotgun (WGS) entry which is preliminary data.</text>
</comment>
<gene>
    <name evidence="1" type="ORF">ADM90_13315</name>
</gene>
<accession>A0A0N0UWN1</accession>
<evidence type="ECO:0000313" key="1">
    <source>
        <dbReference type="EMBL" id="KOY81884.1"/>
    </source>
</evidence>
<dbReference type="AlphaFoldDB" id="A0A0N0UWN1"/>
<dbReference type="Proteomes" id="UP000037977">
    <property type="component" value="Unassembled WGS sequence"/>
</dbReference>
<evidence type="ECO:0000313" key="2">
    <source>
        <dbReference type="Proteomes" id="UP000037977"/>
    </source>
</evidence>
<organism evidence="1 2">
    <name type="scientific">Lysinibacillus macroides</name>
    <dbReference type="NCBI Taxonomy" id="33935"/>
    <lineage>
        <taxon>Bacteria</taxon>
        <taxon>Bacillati</taxon>
        <taxon>Bacillota</taxon>
        <taxon>Bacilli</taxon>
        <taxon>Bacillales</taxon>
        <taxon>Bacillaceae</taxon>
        <taxon>Lysinibacillus</taxon>
    </lineage>
</organism>
<keyword evidence="2" id="KW-1185">Reference proteome</keyword>
<name>A0A0N0UWN1_9BACI</name>
<dbReference type="OrthoDB" id="2888468at2"/>
<dbReference type="RefSeq" id="WP_053995454.1">
    <property type="nucleotide sequence ID" value="NZ_CP065643.1"/>
</dbReference>
<proteinExistence type="predicted"/>
<dbReference type="EMBL" id="LGCI01000008">
    <property type="protein sequence ID" value="KOY81884.1"/>
    <property type="molecule type" value="Genomic_DNA"/>
</dbReference>